<sequence>MGKEEENLKNIKLKDIKSIEEKYKKLQEEIESKISEKEEKDRNTKETSKGKKLSNERTDASYRGRIYLWTIFGAIILIALDQITKLLITENYKVGEGKSVIKDVFEFQHIRNKGSAWGMFDKTPAVPITIAVIMIGLIIYVYINLLKYKRYRSLRICVVFLLSGAVGNIIDRIRLGSVTDFLYFKLIDFPVFNVADIYVTLSIVVIIFLLIFRYGMKDIDVILGGSVIDKDGKIIEKAKGE</sequence>
<dbReference type="GO" id="GO:0004190">
    <property type="term" value="F:aspartic-type endopeptidase activity"/>
    <property type="evidence" value="ECO:0007669"/>
    <property type="project" value="UniProtKB-UniRule"/>
</dbReference>
<keyword evidence="13" id="KW-0449">Lipoprotein</keyword>
<keyword evidence="4 9" id="KW-0812">Transmembrane</keyword>
<dbReference type="Pfam" id="PF01252">
    <property type="entry name" value="Peptidase_A8"/>
    <property type="match status" value="1"/>
</dbReference>
<evidence type="ECO:0000256" key="1">
    <source>
        <dbReference type="ARBA" id="ARBA00006139"/>
    </source>
</evidence>
<evidence type="ECO:0000256" key="10">
    <source>
        <dbReference type="RuleBase" id="RU000594"/>
    </source>
</evidence>
<gene>
    <name evidence="9" type="primary">lspA</name>
    <name evidence="13" type="ORF">SAMN02745110_01062</name>
</gene>
<dbReference type="NCBIfam" id="TIGR00077">
    <property type="entry name" value="lspA"/>
    <property type="match status" value="1"/>
</dbReference>
<dbReference type="PRINTS" id="PR00781">
    <property type="entry name" value="LIPOSIGPTASE"/>
</dbReference>
<feature type="transmembrane region" description="Helical" evidence="9">
    <location>
        <begin position="125"/>
        <end position="146"/>
    </location>
</feature>
<keyword evidence="5 9" id="KW-0064">Aspartyl protease</keyword>
<dbReference type="InterPro" id="IPR001872">
    <property type="entry name" value="Peptidase_A8"/>
</dbReference>
<evidence type="ECO:0000256" key="2">
    <source>
        <dbReference type="ARBA" id="ARBA00022475"/>
    </source>
</evidence>
<dbReference type="RefSeq" id="WP_078786897.1">
    <property type="nucleotide sequence ID" value="NZ_FMTO01000004.1"/>
</dbReference>
<comment type="catalytic activity">
    <reaction evidence="9 10">
        <text>Release of signal peptides from bacterial membrane prolipoproteins. Hydrolyzes -Xaa-Yaa-Zaa-|-(S,diacylglyceryl)Cys-, in which Xaa is hydrophobic (preferably Leu), and Yaa (Ala or Ser) and Zaa (Gly or Ala) have small, neutral side chains.</text>
        <dbReference type="EC" id="3.4.23.36"/>
    </reaction>
</comment>
<dbReference type="OrthoDB" id="9810259at2"/>
<name>A0A1T4M280_9FIRM</name>
<reference evidence="13 14" key="1">
    <citation type="submission" date="2017-02" db="EMBL/GenBank/DDBJ databases">
        <authorList>
            <person name="Peterson S.W."/>
        </authorList>
    </citation>
    <scope>NUCLEOTIDE SEQUENCE [LARGE SCALE GENOMIC DNA]</scope>
    <source>
        <strain evidence="13 14">ATCC 17233</strain>
    </source>
</reference>
<feature type="transmembrane region" description="Helical" evidence="9">
    <location>
        <begin position="66"/>
        <end position="88"/>
    </location>
</feature>
<dbReference type="Proteomes" id="UP000189857">
    <property type="component" value="Unassembled WGS sequence"/>
</dbReference>
<keyword evidence="14" id="KW-1185">Reference proteome</keyword>
<evidence type="ECO:0000256" key="5">
    <source>
        <dbReference type="ARBA" id="ARBA00022750"/>
    </source>
</evidence>
<dbReference type="UniPathway" id="UPA00665"/>
<keyword evidence="6 9" id="KW-0378">Hydrolase</keyword>
<comment type="pathway">
    <text evidence="9">Protein modification; lipoprotein biosynthesis (signal peptide cleavage).</text>
</comment>
<evidence type="ECO:0000256" key="9">
    <source>
        <dbReference type="HAMAP-Rule" id="MF_00161"/>
    </source>
</evidence>
<evidence type="ECO:0000256" key="12">
    <source>
        <dbReference type="SAM" id="MobiDB-lite"/>
    </source>
</evidence>
<feature type="active site" evidence="9">
    <location>
        <position position="180"/>
    </location>
</feature>
<dbReference type="AlphaFoldDB" id="A0A1T4M280"/>
<comment type="subcellular location">
    <subcellularLocation>
        <location evidence="9">Cell membrane</location>
        <topology evidence="9">Multi-pass membrane protein</topology>
    </subcellularLocation>
</comment>
<dbReference type="GO" id="GO:0005886">
    <property type="term" value="C:plasma membrane"/>
    <property type="evidence" value="ECO:0007669"/>
    <property type="project" value="UniProtKB-SubCell"/>
</dbReference>
<keyword evidence="2 9" id="KW-1003">Cell membrane</keyword>
<evidence type="ECO:0000256" key="11">
    <source>
        <dbReference type="RuleBase" id="RU004181"/>
    </source>
</evidence>
<keyword evidence="7 9" id="KW-1133">Transmembrane helix</keyword>
<feature type="transmembrane region" description="Helical" evidence="9">
    <location>
        <begin position="190"/>
        <end position="212"/>
    </location>
</feature>
<dbReference type="EC" id="3.4.23.36" evidence="9"/>
<dbReference type="PANTHER" id="PTHR33695:SF1">
    <property type="entry name" value="LIPOPROTEIN SIGNAL PEPTIDASE"/>
    <property type="match status" value="1"/>
</dbReference>
<dbReference type="PROSITE" id="PS00855">
    <property type="entry name" value="SPASE_II"/>
    <property type="match status" value="1"/>
</dbReference>
<protein>
    <recommendedName>
        <fullName evidence="9">Lipoprotein signal peptidase</fullName>
        <ecNumber evidence="9">3.4.23.36</ecNumber>
    </recommendedName>
    <alternativeName>
        <fullName evidence="9">Prolipoprotein signal peptidase</fullName>
    </alternativeName>
    <alternativeName>
        <fullName evidence="9">Signal peptidase II</fullName>
        <shortName evidence="9">SPase II</shortName>
    </alternativeName>
</protein>
<evidence type="ECO:0000256" key="8">
    <source>
        <dbReference type="ARBA" id="ARBA00023136"/>
    </source>
</evidence>
<comment type="similarity">
    <text evidence="1 9 11">Belongs to the peptidase A8 family.</text>
</comment>
<evidence type="ECO:0000313" key="14">
    <source>
        <dbReference type="Proteomes" id="UP000189857"/>
    </source>
</evidence>
<feature type="region of interest" description="Disordered" evidence="12">
    <location>
        <begin position="33"/>
        <end position="54"/>
    </location>
</feature>
<feature type="transmembrane region" description="Helical" evidence="9">
    <location>
        <begin position="153"/>
        <end position="170"/>
    </location>
</feature>
<evidence type="ECO:0000256" key="3">
    <source>
        <dbReference type="ARBA" id="ARBA00022670"/>
    </source>
</evidence>
<accession>A0A1T4M280</accession>
<evidence type="ECO:0000256" key="4">
    <source>
        <dbReference type="ARBA" id="ARBA00022692"/>
    </source>
</evidence>
<evidence type="ECO:0000256" key="7">
    <source>
        <dbReference type="ARBA" id="ARBA00022989"/>
    </source>
</evidence>
<keyword evidence="3 9" id="KW-0645">Protease</keyword>
<dbReference type="PANTHER" id="PTHR33695">
    <property type="entry name" value="LIPOPROTEIN SIGNAL PEPTIDASE"/>
    <property type="match status" value="1"/>
</dbReference>
<dbReference type="EMBL" id="FUXA01000006">
    <property type="protein sequence ID" value="SJZ60987.1"/>
    <property type="molecule type" value="Genomic_DNA"/>
</dbReference>
<keyword evidence="8 9" id="KW-0472">Membrane</keyword>
<evidence type="ECO:0000313" key="13">
    <source>
        <dbReference type="EMBL" id="SJZ60987.1"/>
    </source>
</evidence>
<dbReference type="HAMAP" id="MF_00161">
    <property type="entry name" value="LspA"/>
    <property type="match status" value="1"/>
</dbReference>
<comment type="function">
    <text evidence="9 10">This protein specifically catalyzes the removal of signal peptides from prolipoproteins.</text>
</comment>
<feature type="active site" evidence="9">
    <location>
        <position position="196"/>
    </location>
</feature>
<dbReference type="GO" id="GO:0006508">
    <property type="term" value="P:proteolysis"/>
    <property type="evidence" value="ECO:0007669"/>
    <property type="project" value="UniProtKB-KW"/>
</dbReference>
<organism evidence="13 14">
    <name type="scientific">Eubacterium ruminantium</name>
    <dbReference type="NCBI Taxonomy" id="42322"/>
    <lineage>
        <taxon>Bacteria</taxon>
        <taxon>Bacillati</taxon>
        <taxon>Bacillota</taxon>
        <taxon>Clostridia</taxon>
        <taxon>Eubacteriales</taxon>
        <taxon>Eubacteriaceae</taxon>
        <taxon>Eubacterium</taxon>
    </lineage>
</organism>
<evidence type="ECO:0000256" key="6">
    <source>
        <dbReference type="ARBA" id="ARBA00022801"/>
    </source>
</evidence>
<proteinExistence type="inferred from homology"/>